<dbReference type="EMBL" id="JAKMXF010000308">
    <property type="protein sequence ID" value="KAI6650993.1"/>
    <property type="molecule type" value="Genomic_DNA"/>
</dbReference>
<evidence type="ECO:0008006" key="3">
    <source>
        <dbReference type="Google" id="ProtNLM"/>
    </source>
</evidence>
<gene>
    <name evidence="1" type="ORF">LOD99_5570</name>
</gene>
<name>A0AAV7JQL8_9METZ</name>
<organism evidence="1 2">
    <name type="scientific">Oopsacas minuta</name>
    <dbReference type="NCBI Taxonomy" id="111878"/>
    <lineage>
        <taxon>Eukaryota</taxon>
        <taxon>Metazoa</taxon>
        <taxon>Porifera</taxon>
        <taxon>Hexactinellida</taxon>
        <taxon>Hexasterophora</taxon>
        <taxon>Lyssacinosida</taxon>
        <taxon>Leucopsacidae</taxon>
        <taxon>Oopsacas</taxon>
    </lineage>
</organism>
<evidence type="ECO:0000313" key="2">
    <source>
        <dbReference type="Proteomes" id="UP001165289"/>
    </source>
</evidence>
<reference evidence="1 2" key="1">
    <citation type="journal article" date="2023" name="BMC Biol.">
        <title>The compact genome of the sponge Oopsacas minuta (Hexactinellida) is lacking key metazoan core genes.</title>
        <authorList>
            <person name="Santini S."/>
            <person name="Schenkelaars Q."/>
            <person name="Jourda C."/>
            <person name="Duchesne M."/>
            <person name="Belahbib H."/>
            <person name="Rocher C."/>
            <person name="Selva M."/>
            <person name="Riesgo A."/>
            <person name="Vervoort M."/>
            <person name="Leys S.P."/>
            <person name="Kodjabachian L."/>
            <person name="Le Bivic A."/>
            <person name="Borchiellini C."/>
            <person name="Claverie J.M."/>
            <person name="Renard E."/>
        </authorList>
    </citation>
    <scope>NUCLEOTIDE SEQUENCE [LARGE SCALE GENOMIC DNA]</scope>
    <source>
        <strain evidence="1">SPO-2</strain>
    </source>
</reference>
<dbReference type="Proteomes" id="UP001165289">
    <property type="component" value="Unassembled WGS sequence"/>
</dbReference>
<proteinExistence type="predicted"/>
<keyword evidence="2" id="KW-1185">Reference proteome</keyword>
<comment type="caution">
    <text evidence="1">The sequence shown here is derived from an EMBL/GenBank/DDBJ whole genome shotgun (WGS) entry which is preliminary data.</text>
</comment>
<evidence type="ECO:0000313" key="1">
    <source>
        <dbReference type="EMBL" id="KAI6650993.1"/>
    </source>
</evidence>
<dbReference type="AlphaFoldDB" id="A0AAV7JQL8"/>
<sequence length="129" mass="15426">MNRVQTEIFMSSKLKNNNLCNSIGIRLKDEDLPINEFHKQIQTMIDENRITDREEANLRLLRAKQVKGRAARSYCERKKTKEVCLEADVRVLRKLRELYIREKKLLRQEIFFISRLLSDNNMTAIRETE</sequence>
<accession>A0AAV7JQL8</accession>
<protein>
    <recommendedName>
        <fullName evidence="3">BZIP domain-containing protein</fullName>
    </recommendedName>
</protein>